<dbReference type="PRINTS" id="PR00081">
    <property type="entry name" value="GDHRDH"/>
</dbReference>
<evidence type="ECO:0000313" key="6">
    <source>
        <dbReference type="Proteomes" id="UP000092993"/>
    </source>
</evidence>
<dbReference type="InterPro" id="IPR002347">
    <property type="entry name" value="SDR_fam"/>
</dbReference>
<evidence type="ECO:0008006" key="7">
    <source>
        <dbReference type="Google" id="ProtNLM"/>
    </source>
</evidence>
<dbReference type="CDD" id="cd05374">
    <property type="entry name" value="17beta-HSD-like_SDR_c"/>
    <property type="match status" value="1"/>
</dbReference>
<dbReference type="InterPro" id="IPR036291">
    <property type="entry name" value="NAD(P)-bd_dom_sf"/>
</dbReference>
<dbReference type="EMBL" id="LUGG01000001">
    <property type="protein sequence ID" value="OBZ80061.1"/>
    <property type="molecule type" value="Genomic_DNA"/>
</dbReference>
<evidence type="ECO:0000256" key="2">
    <source>
        <dbReference type="ARBA" id="ARBA00022857"/>
    </source>
</evidence>
<comment type="caution">
    <text evidence="5">The sequence shown here is derived from an EMBL/GenBank/DDBJ whole genome shotgun (WGS) entry which is preliminary data.</text>
</comment>
<dbReference type="PROSITE" id="PS00061">
    <property type="entry name" value="ADH_SHORT"/>
    <property type="match status" value="1"/>
</dbReference>
<gene>
    <name evidence="5" type="ORF">A0H81_01386</name>
</gene>
<comment type="similarity">
    <text evidence="1 4">Belongs to the short-chain dehydrogenases/reductases (SDR) family.</text>
</comment>
<dbReference type="GO" id="GO:0016491">
    <property type="term" value="F:oxidoreductase activity"/>
    <property type="evidence" value="ECO:0007669"/>
    <property type="project" value="UniProtKB-KW"/>
</dbReference>
<evidence type="ECO:0000256" key="1">
    <source>
        <dbReference type="ARBA" id="ARBA00006484"/>
    </source>
</evidence>
<reference evidence="5 6" key="1">
    <citation type="submission" date="2016-03" db="EMBL/GenBank/DDBJ databases">
        <title>Whole genome sequencing of Grifola frondosa 9006-11.</title>
        <authorList>
            <person name="Min B."/>
            <person name="Park H."/>
            <person name="Kim J.-G."/>
            <person name="Cho H."/>
            <person name="Oh Y.-L."/>
            <person name="Kong W.-S."/>
            <person name="Choi I.-G."/>
        </authorList>
    </citation>
    <scope>NUCLEOTIDE SEQUENCE [LARGE SCALE GENOMIC DNA]</scope>
    <source>
        <strain evidence="5 6">9006-11</strain>
    </source>
</reference>
<evidence type="ECO:0000313" key="5">
    <source>
        <dbReference type="EMBL" id="OBZ80061.1"/>
    </source>
</evidence>
<dbReference type="OMA" id="HPAYEND"/>
<dbReference type="SUPFAM" id="SSF51735">
    <property type="entry name" value="NAD(P)-binding Rossmann-fold domains"/>
    <property type="match status" value="1"/>
</dbReference>
<keyword evidence="2" id="KW-0521">NADP</keyword>
<dbReference type="InterPro" id="IPR051911">
    <property type="entry name" value="SDR_oxidoreductase"/>
</dbReference>
<organism evidence="5 6">
    <name type="scientific">Grifola frondosa</name>
    <name type="common">Maitake</name>
    <name type="synonym">Polyporus frondosus</name>
    <dbReference type="NCBI Taxonomy" id="5627"/>
    <lineage>
        <taxon>Eukaryota</taxon>
        <taxon>Fungi</taxon>
        <taxon>Dikarya</taxon>
        <taxon>Basidiomycota</taxon>
        <taxon>Agaricomycotina</taxon>
        <taxon>Agaricomycetes</taxon>
        <taxon>Polyporales</taxon>
        <taxon>Grifolaceae</taxon>
        <taxon>Grifola</taxon>
    </lineage>
</organism>
<dbReference type="PANTHER" id="PTHR43976">
    <property type="entry name" value="SHORT CHAIN DEHYDROGENASE"/>
    <property type="match status" value="1"/>
</dbReference>
<keyword evidence="6" id="KW-1185">Reference proteome</keyword>
<dbReference type="OrthoDB" id="1274115at2759"/>
<dbReference type="AlphaFoldDB" id="A0A1C7MT64"/>
<protein>
    <recommendedName>
        <fullName evidence="7">Oxidoreductase YusZ</fullName>
    </recommendedName>
</protein>
<evidence type="ECO:0000256" key="3">
    <source>
        <dbReference type="ARBA" id="ARBA00023002"/>
    </source>
</evidence>
<dbReference type="PANTHER" id="PTHR43976:SF16">
    <property type="entry name" value="SHORT-CHAIN DEHYDROGENASE_REDUCTASE FAMILY PROTEIN"/>
    <property type="match status" value="1"/>
</dbReference>
<dbReference type="PRINTS" id="PR00080">
    <property type="entry name" value="SDRFAMILY"/>
</dbReference>
<sequence length="236" mass="25645">MAAETRVWLITGTSSGIGLATIKEVLAAGERVAAVTRKASSLAPLVAVHPPEDLLVLEFDVGNPNAAVKPLFQSVLAHFGRVDVVVNNAGYGLNGVVEGTTDEQAREQVEVNFWGPVRISREAVRVFRENNIGGRILNISSIGGFLSNPTLAFYSASKFALEGFSEGLHKELDPTWNIKVITIQLGGARTEWGKSNFRELPLPLAYNDPEGIPNRMRILIKDNTPISDPVKGLYFH</sequence>
<dbReference type="STRING" id="5627.A0A1C7MT64"/>
<dbReference type="InterPro" id="IPR020904">
    <property type="entry name" value="Sc_DH/Rdtase_CS"/>
</dbReference>
<proteinExistence type="inferred from homology"/>
<dbReference type="Proteomes" id="UP000092993">
    <property type="component" value="Unassembled WGS sequence"/>
</dbReference>
<evidence type="ECO:0000256" key="4">
    <source>
        <dbReference type="RuleBase" id="RU000363"/>
    </source>
</evidence>
<name>A0A1C7MT64_GRIFR</name>
<accession>A0A1C7MT64</accession>
<dbReference type="Pfam" id="PF00106">
    <property type="entry name" value="adh_short"/>
    <property type="match status" value="1"/>
</dbReference>
<keyword evidence="3" id="KW-0560">Oxidoreductase</keyword>
<dbReference type="Gene3D" id="3.40.50.720">
    <property type="entry name" value="NAD(P)-binding Rossmann-like Domain"/>
    <property type="match status" value="1"/>
</dbReference>